<feature type="domain" description="Myb-like DNA-binding" evidence="2">
    <location>
        <begin position="60"/>
        <end position="102"/>
    </location>
</feature>
<dbReference type="EMBL" id="MDYL01000004">
    <property type="protein sequence ID" value="OQD76608.1"/>
    <property type="molecule type" value="Genomic_DNA"/>
</dbReference>
<keyword evidence="4" id="KW-1185">Reference proteome</keyword>
<proteinExistence type="predicted"/>
<dbReference type="Proteomes" id="UP000191522">
    <property type="component" value="Unassembled WGS sequence"/>
</dbReference>
<organism evidence="3 4">
    <name type="scientific">Penicillium decumbens</name>
    <dbReference type="NCBI Taxonomy" id="69771"/>
    <lineage>
        <taxon>Eukaryota</taxon>
        <taxon>Fungi</taxon>
        <taxon>Dikarya</taxon>
        <taxon>Ascomycota</taxon>
        <taxon>Pezizomycotina</taxon>
        <taxon>Eurotiomycetes</taxon>
        <taxon>Eurotiomycetidae</taxon>
        <taxon>Eurotiales</taxon>
        <taxon>Aspergillaceae</taxon>
        <taxon>Penicillium</taxon>
    </lineage>
</organism>
<accession>A0A1V6PHS6</accession>
<feature type="compositionally biased region" description="Basic residues" evidence="1">
    <location>
        <begin position="1"/>
        <end position="11"/>
    </location>
</feature>
<feature type="region of interest" description="Disordered" evidence="1">
    <location>
        <begin position="1"/>
        <end position="52"/>
    </location>
</feature>
<feature type="compositionally biased region" description="Low complexity" evidence="1">
    <location>
        <begin position="12"/>
        <end position="29"/>
    </location>
</feature>
<gene>
    <name evidence="3" type="ORF">PENDEC_c004G04957</name>
</gene>
<reference evidence="4" key="1">
    <citation type="journal article" date="2017" name="Nat. Microbiol.">
        <title>Global analysis of biosynthetic gene clusters reveals vast potential of secondary metabolite production in Penicillium species.</title>
        <authorList>
            <person name="Nielsen J.C."/>
            <person name="Grijseels S."/>
            <person name="Prigent S."/>
            <person name="Ji B."/>
            <person name="Dainat J."/>
            <person name="Nielsen K.F."/>
            <person name="Frisvad J.C."/>
            <person name="Workman M."/>
            <person name="Nielsen J."/>
        </authorList>
    </citation>
    <scope>NUCLEOTIDE SEQUENCE [LARGE SCALE GENOMIC DNA]</scope>
    <source>
        <strain evidence="4">IBT 11843</strain>
    </source>
</reference>
<evidence type="ECO:0000256" key="1">
    <source>
        <dbReference type="SAM" id="MobiDB-lite"/>
    </source>
</evidence>
<feature type="compositionally biased region" description="Basic and acidic residues" evidence="1">
    <location>
        <begin position="120"/>
        <end position="133"/>
    </location>
</feature>
<protein>
    <recommendedName>
        <fullName evidence="2">Myb-like DNA-binding domain-containing protein</fullName>
    </recommendedName>
</protein>
<evidence type="ECO:0000313" key="3">
    <source>
        <dbReference type="EMBL" id="OQD76608.1"/>
    </source>
</evidence>
<dbReference type="AlphaFoldDB" id="A0A1V6PHS6"/>
<sequence length="148" mass="15872">MAPKKAMKKITKPAAQGQAQAGPSSSPAPASSPSPATSPTPVSSPTKKGRGPALPYYEPLDFLWAVYRHAGSPMPNFAEMADELGLTEQTVRHRLWQLKKALHAGEKECFKSSKAHSKNKPKEKEDVEAKDVIESEDDSKSGTGGESN</sequence>
<dbReference type="InterPro" id="IPR054505">
    <property type="entry name" value="Myb_DNA-bind_8"/>
</dbReference>
<dbReference type="Pfam" id="PF22980">
    <property type="entry name" value="Myb_DNA-bind_8"/>
    <property type="match status" value="1"/>
</dbReference>
<comment type="caution">
    <text evidence="3">The sequence shown here is derived from an EMBL/GenBank/DDBJ whole genome shotgun (WGS) entry which is preliminary data.</text>
</comment>
<feature type="region of interest" description="Disordered" evidence="1">
    <location>
        <begin position="106"/>
        <end position="148"/>
    </location>
</feature>
<evidence type="ECO:0000259" key="2">
    <source>
        <dbReference type="Pfam" id="PF22980"/>
    </source>
</evidence>
<evidence type="ECO:0000313" key="4">
    <source>
        <dbReference type="Proteomes" id="UP000191522"/>
    </source>
</evidence>
<name>A0A1V6PHS6_PENDC</name>